<dbReference type="Gene3D" id="3.30.565.10">
    <property type="entry name" value="Histidine kinase-like ATPase, C-terminal domain"/>
    <property type="match status" value="1"/>
</dbReference>
<dbReference type="PANTHER" id="PTHR35526:SF6">
    <property type="entry name" value="SLR1861 PROTEIN"/>
    <property type="match status" value="1"/>
</dbReference>
<dbReference type="GO" id="GO:0004674">
    <property type="term" value="F:protein serine/threonine kinase activity"/>
    <property type="evidence" value="ECO:0007669"/>
    <property type="project" value="UniProtKB-KW"/>
</dbReference>
<keyword evidence="4" id="KW-1185">Reference proteome</keyword>
<dbReference type="InterPro" id="IPR036890">
    <property type="entry name" value="HATPase_C_sf"/>
</dbReference>
<organism evidence="3 4">
    <name type="scientific">Paenibacillus foliorum</name>
    <dbReference type="NCBI Taxonomy" id="2654974"/>
    <lineage>
        <taxon>Bacteria</taxon>
        <taxon>Bacillati</taxon>
        <taxon>Bacillota</taxon>
        <taxon>Bacilli</taxon>
        <taxon>Bacillales</taxon>
        <taxon>Paenibacillaceae</taxon>
        <taxon>Paenibacillus</taxon>
    </lineage>
</organism>
<dbReference type="InterPro" id="IPR003594">
    <property type="entry name" value="HATPase_dom"/>
</dbReference>
<keyword evidence="1" id="KW-0418">Kinase</keyword>
<evidence type="ECO:0000259" key="2">
    <source>
        <dbReference type="Pfam" id="PF13581"/>
    </source>
</evidence>
<proteinExistence type="predicted"/>
<accession>A0A972JZH8</accession>
<keyword evidence="3" id="KW-0067">ATP-binding</keyword>
<comment type="caution">
    <text evidence="3">The sequence shown here is derived from an EMBL/GenBank/DDBJ whole genome shotgun (WGS) entry which is preliminary data.</text>
</comment>
<name>A0A972JZH8_9BACL</name>
<dbReference type="Proteomes" id="UP000641588">
    <property type="component" value="Unassembled WGS sequence"/>
</dbReference>
<keyword evidence="1" id="KW-0723">Serine/threonine-protein kinase</keyword>
<dbReference type="Pfam" id="PF13581">
    <property type="entry name" value="HATPase_c_2"/>
    <property type="match status" value="1"/>
</dbReference>
<dbReference type="SUPFAM" id="SSF55874">
    <property type="entry name" value="ATPase domain of HSP90 chaperone/DNA topoisomerase II/histidine kinase"/>
    <property type="match status" value="1"/>
</dbReference>
<dbReference type="EMBL" id="WHOD01000049">
    <property type="protein sequence ID" value="NOU93621.1"/>
    <property type="molecule type" value="Genomic_DNA"/>
</dbReference>
<reference evidence="3" key="1">
    <citation type="submission" date="2019-10" db="EMBL/GenBank/DDBJ databases">
        <title>Description of Paenibacillus glebae sp. nov.</title>
        <authorList>
            <person name="Carlier A."/>
            <person name="Qi S."/>
        </authorList>
    </citation>
    <scope>NUCLEOTIDE SEQUENCE</scope>
    <source>
        <strain evidence="3">LMG 31456</strain>
    </source>
</reference>
<evidence type="ECO:0000256" key="1">
    <source>
        <dbReference type="ARBA" id="ARBA00022527"/>
    </source>
</evidence>
<dbReference type="PANTHER" id="PTHR35526">
    <property type="entry name" value="ANTI-SIGMA-F FACTOR RSBW-RELATED"/>
    <property type="match status" value="1"/>
</dbReference>
<dbReference type="AlphaFoldDB" id="A0A972JZH8"/>
<dbReference type="GO" id="GO:0005524">
    <property type="term" value="F:ATP binding"/>
    <property type="evidence" value="ECO:0007669"/>
    <property type="project" value="UniProtKB-KW"/>
</dbReference>
<dbReference type="CDD" id="cd16936">
    <property type="entry name" value="HATPase_RsbW-like"/>
    <property type="match status" value="1"/>
</dbReference>
<sequence length="150" mass="16860">MNKQVIMELKNDLAELVRLHDWFSEWSGPLSIDSKTLFHLNLVCDELITNTILYGYQAIGEPREHKIEVHLIVEGNDIELLIIDDGVAFDPLSLTAADTTLGMDERSIGGLGIHFVREVMDEVAYERIGERNTIRLKKIGQKPAESEGTA</sequence>
<gene>
    <name evidence="3" type="ORF">GC093_10360</name>
</gene>
<keyword evidence="1" id="KW-0808">Transferase</keyword>
<evidence type="ECO:0000313" key="4">
    <source>
        <dbReference type="Proteomes" id="UP000641588"/>
    </source>
</evidence>
<evidence type="ECO:0000313" key="3">
    <source>
        <dbReference type="EMBL" id="NOU93621.1"/>
    </source>
</evidence>
<dbReference type="RefSeq" id="WP_171651823.1">
    <property type="nucleotide sequence ID" value="NZ_WHOD01000049.1"/>
</dbReference>
<feature type="domain" description="Histidine kinase/HSP90-like ATPase" evidence="2">
    <location>
        <begin position="11"/>
        <end position="138"/>
    </location>
</feature>
<keyword evidence="3" id="KW-0547">Nucleotide-binding</keyword>
<dbReference type="InterPro" id="IPR050267">
    <property type="entry name" value="Anti-sigma-factor_SerPK"/>
</dbReference>
<protein>
    <submittedName>
        <fullName evidence="3">ATP-binding protein</fullName>
    </submittedName>
</protein>